<keyword evidence="2" id="KW-0732">Signal</keyword>
<dbReference type="STRING" id="1797729.A3A60_04735"/>
<evidence type="ECO:0000313" key="4">
    <source>
        <dbReference type="Proteomes" id="UP000179227"/>
    </source>
</evidence>
<protein>
    <recommendedName>
        <fullName evidence="5">DUF5667 domain-containing protein</fullName>
    </recommendedName>
</protein>
<reference evidence="3 4" key="1">
    <citation type="journal article" date="2016" name="Nat. Commun.">
        <title>Thousands of microbial genomes shed light on interconnected biogeochemical processes in an aquifer system.</title>
        <authorList>
            <person name="Anantharaman K."/>
            <person name="Brown C.T."/>
            <person name="Hug L.A."/>
            <person name="Sharon I."/>
            <person name="Castelle C.J."/>
            <person name="Probst A.J."/>
            <person name="Thomas B.C."/>
            <person name="Singh A."/>
            <person name="Wilkins M.J."/>
            <person name="Karaoz U."/>
            <person name="Brodie E.L."/>
            <person name="Williams K.H."/>
            <person name="Hubbard S.S."/>
            <person name="Banfield J.F."/>
        </authorList>
    </citation>
    <scope>NUCLEOTIDE SEQUENCE [LARGE SCALE GENOMIC DNA]</scope>
</reference>
<organism evidence="3 4">
    <name type="scientific">Candidatus Curtissbacteria bacterium RIFCSPLOWO2_01_FULL_42_26</name>
    <dbReference type="NCBI Taxonomy" id="1797729"/>
    <lineage>
        <taxon>Bacteria</taxon>
        <taxon>Candidatus Curtissiibacteriota</taxon>
    </lineage>
</organism>
<evidence type="ECO:0000313" key="3">
    <source>
        <dbReference type="EMBL" id="OGE10318.1"/>
    </source>
</evidence>
<gene>
    <name evidence="3" type="ORF">A3A60_04735</name>
</gene>
<dbReference type="AlphaFoldDB" id="A0A1F5I1N7"/>
<name>A0A1F5I1N7_9BACT</name>
<dbReference type="Proteomes" id="UP000179227">
    <property type="component" value="Unassembled WGS sequence"/>
</dbReference>
<comment type="caution">
    <text evidence="3">The sequence shown here is derived from an EMBL/GenBank/DDBJ whole genome shotgun (WGS) entry which is preliminary data.</text>
</comment>
<feature type="signal peptide" evidence="2">
    <location>
        <begin position="1"/>
        <end position="30"/>
    </location>
</feature>
<proteinExistence type="predicted"/>
<feature type="chain" id="PRO_5009518851" description="DUF5667 domain-containing protein" evidence="2">
    <location>
        <begin position="31"/>
        <end position="214"/>
    </location>
</feature>
<dbReference type="EMBL" id="MFBS01000011">
    <property type="protein sequence ID" value="OGE10318.1"/>
    <property type="molecule type" value="Genomic_DNA"/>
</dbReference>
<evidence type="ECO:0000256" key="1">
    <source>
        <dbReference type="SAM" id="Coils"/>
    </source>
</evidence>
<evidence type="ECO:0008006" key="5">
    <source>
        <dbReference type="Google" id="ProtNLM"/>
    </source>
</evidence>
<feature type="coiled-coil region" evidence="1">
    <location>
        <begin position="34"/>
        <end position="83"/>
    </location>
</feature>
<feature type="coiled-coil region" evidence="1">
    <location>
        <begin position="179"/>
        <end position="206"/>
    </location>
</feature>
<sequence length="214" mass="23859">MKKELFLPFLLAIFVSATIISLCSASSVYAEGPINNVENRLQEMREKRQQAIYNREQKMDELRQRQEEKRETVKERLATREAQIKEKTISRIKHVFANILNRYNAALTRLDKIAQRIATRIDKLKAKGVDTSAAEAALLSAEQKGSAAALAIENAKSQIAAIDTSSSVRDAVHSAINSVRDAKKALKDYHKALVEAIRQLKAANALREGTESAN</sequence>
<keyword evidence="1" id="KW-0175">Coiled coil</keyword>
<evidence type="ECO:0000256" key="2">
    <source>
        <dbReference type="SAM" id="SignalP"/>
    </source>
</evidence>
<accession>A0A1F5I1N7</accession>